<dbReference type="AlphaFoldDB" id="A0A0S4JLH4"/>
<evidence type="ECO:0000256" key="4">
    <source>
        <dbReference type="ARBA" id="ARBA00022729"/>
    </source>
</evidence>
<dbReference type="EMBL" id="CYKH01001886">
    <property type="protein sequence ID" value="CUG91026.1"/>
    <property type="molecule type" value="Genomic_DNA"/>
</dbReference>
<dbReference type="GO" id="GO:0016020">
    <property type="term" value="C:membrane"/>
    <property type="evidence" value="ECO:0007669"/>
    <property type="project" value="UniProtKB-SubCell"/>
</dbReference>
<dbReference type="VEuPathDB" id="TriTrypDB:BSAL_29805"/>
<dbReference type="InterPro" id="IPR001611">
    <property type="entry name" value="Leu-rich_rpt"/>
</dbReference>
<dbReference type="Pfam" id="PF00560">
    <property type="entry name" value="LRR_1"/>
    <property type="match status" value="4"/>
</dbReference>
<name>A0A0S4JLH4_BODSA</name>
<comment type="subcellular location">
    <subcellularLocation>
        <location evidence="1">Membrane</location>
        <topology evidence="1">Single-pass membrane protein</topology>
    </subcellularLocation>
</comment>
<sequence>MSALLYLDLYSNSIQGTLPSSWCSMSALQYLDLYSNSLSGTLPASWGNMSGLQQLYLGNNSLSGTLPASWGNMSHLVYLDLYSSGLSGALPASWGSMSALLYLDLHSNSLSGTLPSSWSALRCQISVSNNCLTGAIPTTFSAAASSIQWIDVCNTGVWPRNFSTNIVAVCMPNTIRRCTSSDSSTLSAVAASLSRSSPLESQSLSYVVCGAAGVKLTPLISIVAAAPAFIFVDVVSPAAGWNEGLEPEASHIIVAKAIERAVLLQDPVVRMNISLMTQAFNTKRWDLANITMAEIGPLRFTLVNRSDDAVPMRWLVALVDPPTGSGGWIADSVPLFVDATFSMNLLFSCDIESTLSVTVTIPSPGIPRGLEGGVETSAKSTQIISLLSTGGAGSSLGRLLATRSLILCDADSAMNGGVVDMGIVICATTSTTGFVAARSAIVSNLLLLIVVFSALAVAMLSFRSQMTASMSLNTFCFPSS</sequence>
<dbReference type="Proteomes" id="UP000051952">
    <property type="component" value="Unassembled WGS sequence"/>
</dbReference>
<dbReference type="FunFam" id="3.80.10.10:FF:000383">
    <property type="entry name" value="Leucine-rich repeat receptor protein kinase EMS1"/>
    <property type="match status" value="1"/>
</dbReference>
<dbReference type="OrthoDB" id="1394818at2759"/>
<keyword evidence="7 10" id="KW-0472">Membrane</keyword>
<evidence type="ECO:0000256" key="7">
    <source>
        <dbReference type="ARBA" id="ARBA00023136"/>
    </source>
</evidence>
<evidence type="ECO:0000256" key="8">
    <source>
        <dbReference type="ARBA" id="ARBA00023170"/>
    </source>
</evidence>
<dbReference type="PANTHER" id="PTHR27000">
    <property type="entry name" value="LEUCINE-RICH REPEAT RECEPTOR-LIKE PROTEIN KINASE FAMILY PROTEIN-RELATED"/>
    <property type="match status" value="1"/>
</dbReference>
<feature type="transmembrane region" description="Helical" evidence="10">
    <location>
        <begin position="441"/>
        <end position="462"/>
    </location>
</feature>
<dbReference type="InterPro" id="IPR032675">
    <property type="entry name" value="LRR_dom_sf"/>
</dbReference>
<dbReference type="SUPFAM" id="SSF52058">
    <property type="entry name" value="L domain-like"/>
    <property type="match status" value="1"/>
</dbReference>
<evidence type="ECO:0000256" key="3">
    <source>
        <dbReference type="ARBA" id="ARBA00022692"/>
    </source>
</evidence>
<protein>
    <submittedName>
        <fullName evidence="11">GP46-like surface antigen, putative</fullName>
    </submittedName>
</protein>
<keyword evidence="2" id="KW-0433">Leucine-rich repeat</keyword>
<keyword evidence="4" id="KW-0732">Signal</keyword>
<evidence type="ECO:0000313" key="12">
    <source>
        <dbReference type="Proteomes" id="UP000051952"/>
    </source>
</evidence>
<evidence type="ECO:0000256" key="2">
    <source>
        <dbReference type="ARBA" id="ARBA00022614"/>
    </source>
</evidence>
<evidence type="ECO:0000256" key="1">
    <source>
        <dbReference type="ARBA" id="ARBA00004167"/>
    </source>
</evidence>
<keyword evidence="9" id="KW-0325">Glycoprotein</keyword>
<evidence type="ECO:0000256" key="6">
    <source>
        <dbReference type="ARBA" id="ARBA00022989"/>
    </source>
</evidence>
<evidence type="ECO:0000256" key="10">
    <source>
        <dbReference type="SAM" id="Phobius"/>
    </source>
</evidence>
<feature type="non-terminal residue" evidence="11">
    <location>
        <position position="480"/>
    </location>
</feature>
<accession>A0A0S4JLH4</accession>
<evidence type="ECO:0000256" key="5">
    <source>
        <dbReference type="ARBA" id="ARBA00022737"/>
    </source>
</evidence>
<dbReference type="Gene3D" id="3.80.10.10">
    <property type="entry name" value="Ribonuclease Inhibitor"/>
    <property type="match status" value="1"/>
</dbReference>
<gene>
    <name evidence="11" type="ORF">BSAL_29805</name>
</gene>
<keyword evidence="3 10" id="KW-0812">Transmembrane</keyword>
<evidence type="ECO:0000313" key="11">
    <source>
        <dbReference type="EMBL" id="CUG91026.1"/>
    </source>
</evidence>
<reference evidence="12" key="1">
    <citation type="submission" date="2015-09" db="EMBL/GenBank/DDBJ databases">
        <authorList>
            <consortium name="Pathogen Informatics"/>
        </authorList>
    </citation>
    <scope>NUCLEOTIDE SEQUENCE [LARGE SCALE GENOMIC DNA]</scope>
    <source>
        <strain evidence="12">Lake Konstanz</strain>
    </source>
</reference>
<evidence type="ECO:0000256" key="9">
    <source>
        <dbReference type="ARBA" id="ARBA00023180"/>
    </source>
</evidence>
<proteinExistence type="predicted"/>
<keyword evidence="5" id="KW-0677">Repeat</keyword>
<organism evidence="11 12">
    <name type="scientific">Bodo saltans</name>
    <name type="common">Flagellated protozoan</name>
    <dbReference type="NCBI Taxonomy" id="75058"/>
    <lineage>
        <taxon>Eukaryota</taxon>
        <taxon>Discoba</taxon>
        <taxon>Euglenozoa</taxon>
        <taxon>Kinetoplastea</taxon>
        <taxon>Metakinetoplastina</taxon>
        <taxon>Eubodonida</taxon>
        <taxon>Bodonidae</taxon>
        <taxon>Bodo</taxon>
    </lineage>
</organism>
<keyword evidence="6 10" id="KW-1133">Transmembrane helix</keyword>
<keyword evidence="12" id="KW-1185">Reference proteome</keyword>
<keyword evidence="8" id="KW-0675">Receptor</keyword>